<evidence type="ECO:0000313" key="1">
    <source>
        <dbReference type="Proteomes" id="UP000887565"/>
    </source>
</evidence>
<proteinExistence type="predicted"/>
<sequence length="163" mass="18896">MFQRHETLAQNEGYVSGVHTLNARKLGIEAMNCKPSRINRSYLDNMMVKNFSSVIVEKLRVQLAANNVFEAEKAKRCNFRTRNICIPVSSVNGIWPISSFRIFWHDEKIGYHFMCHLQILRYADAIQNIKKLKIRKSIKMQTSTATKTESKFMNMVPKLLLAD</sequence>
<dbReference type="WBParaSite" id="nRc.2.0.1.t47979-RA">
    <property type="protein sequence ID" value="nRc.2.0.1.t47979-RA"/>
    <property type="gene ID" value="nRc.2.0.1.g47979"/>
</dbReference>
<name>A0A915LA84_ROMCU</name>
<keyword evidence="1" id="KW-1185">Reference proteome</keyword>
<dbReference type="Proteomes" id="UP000887565">
    <property type="component" value="Unplaced"/>
</dbReference>
<accession>A0A915LA84</accession>
<protein>
    <submittedName>
        <fullName evidence="2">PiggyBac transposable element-derived protein domain-containing protein</fullName>
    </submittedName>
</protein>
<evidence type="ECO:0000313" key="2">
    <source>
        <dbReference type="WBParaSite" id="nRc.2.0.1.t47979-RA"/>
    </source>
</evidence>
<organism evidence="1 2">
    <name type="scientific">Romanomermis culicivorax</name>
    <name type="common">Nematode worm</name>
    <dbReference type="NCBI Taxonomy" id="13658"/>
    <lineage>
        <taxon>Eukaryota</taxon>
        <taxon>Metazoa</taxon>
        <taxon>Ecdysozoa</taxon>
        <taxon>Nematoda</taxon>
        <taxon>Enoplea</taxon>
        <taxon>Dorylaimia</taxon>
        <taxon>Mermithida</taxon>
        <taxon>Mermithoidea</taxon>
        <taxon>Mermithidae</taxon>
        <taxon>Romanomermis</taxon>
    </lineage>
</organism>
<dbReference type="AlphaFoldDB" id="A0A915LA84"/>
<reference evidence="2" key="1">
    <citation type="submission" date="2022-11" db="UniProtKB">
        <authorList>
            <consortium name="WormBaseParasite"/>
        </authorList>
    </citation>
    <scope>IDENTIFICATION</scope>
</reference>